<feature type="transmembrane region" description="Helical" evidence="1">
    <location>
        <begin position="189"/>
        <end position="206"/>
    </location>
</feature>
<dbReference type="GO" id="GO:0009401">
    <property type="term" value="P:phosphoenolpyruvate-dependent sugar phosphotransferase system"/>
    <property type="evidence" value="ECO:0007669"/>
    <property type="project" value="UniProtKB-KW"/>
</dbReference>
<dbReference type="GO" id="GO:0005886">
    <property type="term" value="C:plasma membrane"/>
    <property type="evidence" value="ECO:0007669"/>
    <property type="project" value="UniProtKB-SubCell"/>
</dbReference>
<proteinExistence type="predicted"/>
<evidence type="ECO:0008006" key="4">
    <source>
        <dbReference type="Google" id="ProtNLM"/>
    </source>
</evidence>
<dbReference type="AlphaFoldDB" id="A0A6N6N8M8"/>
<evidence type="ECO:0000313" key="2">
    <source>
        <dbReference type="EMBL" id="KAB1443908.1"/>
    </source>
</evidence>
<keyword evidence="1" id="KW-1133">Transmembrane helix</keyword>
<feature type="transmembrane region" description="Helical" evidence="1">
    <location>
        <begin position="6"/>
        <end position="23"/>
    </location>
</feature>
<protein>
    <recommendedName>
        <fullName evidence="4">PTS sugar transporter subunit IIC</fullName>
    </recommendedName>
</protein>
<feature type="transmembrane region" description="Helical" evidence="1">
    <location>
        <begin position="98"/>
        <end position="115"/>
    </location>
</feature>
<organism evidence="2 3">
    <name type="scientific">Pseudodesulfovibrio senegalensis</name>
    <dbReference type="NCBI Taxonomy" id="1721087"/>
    <lineage>
        <taxon>Bacteria</taxon>
        <taxon>Pseudomonadati</taxon>
        <taxon>Thermodesulfobacteriota</taxon>
        <taxon>Desulfovibrionia</taxon>
        <taxon>Desulfovibrionales</taxon>
        <taxon>Desulfovibrionaceae</taxon>
    </lineage>
</organism>
<keyword evidence="1" id="KW-0472">Membrane</keyword>
<evidence type="ECO:0000256" key="1">
    <source>
        <dbReference type="SAM" id="Phobius"/>
    </source>
</evidence>
<feature type="transmembrane region" description="Helical" evidence="1">
    <location>
        <begin position="213"/>
        <end position="233"/>
    </location>
</feature>
<dbReference type="EMBL" id="WAIE01000001">
    <property type="protein sequence ID" value="KAB1443908.1"/>
    <property type="molecule type" value="Genomic_DNA"/>
</dbReference>
<accession>A0A6N6N8M8</accession>
<feature type="transmembrane region" description="Helical" evidence="1">
    <location>
        <begin position="151"/>
        <end position="173"/>
    </location>
</feature>
<keyword evidence="1" id="KW-0812">Transmembrane</keyword>
<dbReference type="OrthoDB" id="5470835at2"/>
<keyword evidence="3" id="KW-1185">Reference proteome</keyword>
<dbReference type="Proteomes" id="UP000438699">
    <property type="component" value="Unassembled WGS sequence"/>
</dbReference>
<comment type="caution">
    <text evidence="2">The sequence shown here is derived from an EMBL/GenBank/DDBJ whole genome shotgun (WGS) entry which is preliminary data.</text>
</comment>
<reference evidence="2 3" key="1">
    <citation type="journal article" date="2017" name="Int. J. Syst. Evol. Microbiol.">
        <title>Desulfovibrio senegalensis sp. nov., a mesophilic sulfate reducer isolated from marine sediment.</title>
        <authorList>
            <person name="Thioye A."/>
            <person name="Gam Z.B.A."/>
            <person name="Mbengue M."/>
            <person name="Cayol J.L."/>
            <person name="Joseph-Bartoli M."/>
            <person name="Toure-Kane C."/>
            <person name="Labat M."/>
        </authorList>
    </citation>
    <scope>NUCLEOTIDE SEQUENCE [LARGE SCALE GENOMIC DNA]</scope>
    <source>
        <strain evidence="2 3">DSM 101509</strain>
    </source>
</reference>
<sequence>MSVGTVGWFALVSLFFAVFSLFRNTISLGLLERPLVIGLFWGAFSNNYEMALSISIFFELFWLDLIPAGTYIPPHLTATTFATLSLCTWLNASAPGQVLAIIFACMPLAWAGARLEGLLREKQRKSYNQLLNWSRKPLDPRLPGLLIARSTLTAFAGSWVLFFITILALYWVLDWFLYNFSSFLQSLDITWPHLWITATLGGVMALRLRRAYVVLSIGIAFVLFFSIWPGIAWQP</sequence>
<evidence type="ECO:0000313" key="3">
    <source>
        <dbReference type="Proteomes" id="UP000438699"/>
    </source>
</evidence>
<gene>
    <name evidence="2" type="ORF">F8A88_05875</name>
</gene>
<name>A0A6N6N8M8_9BACT</name>
<feature type="transmembrane region" description="Helical" evidence="1">
    <location>
        <begin position="35"/>
        <end position="58"/>
    </location>
</feature>